<dbReference type="SUPFAM" id="SSF55418">
    <property type="entry name" value="eIF4e-like"/>
    <property type="match status" value="1"/>
</dbReference>
<name>A0A7S3CUR1_9SPIT</name>
<reference evidence="2" key="1">
    <citation type="submission" date="2021-01" db="EMBL/GenBank/DDBJ databases">
        <authorList>
            <person name="Corre E."/>
            <person name="Pelletier E."/>
            <person name="Niang G."/>
            <person name="Scheremetjew M."/>
            <person name="Finn R."/>
            <person name="Kale V."/>
            <person name="Holt S."/>
            <person name="Cochrane G."/>
            <person name="Meng A."/>
            <person name="Brown T."/>
            <person name="Cohen L."/>
        </authorList>
    </citation>
    <scope>NUCLEOTIDE SEQUENCE</scope>
    <source>
        <strain evidence="2">Ras09</strain>
    </source>
</reference>
<keyword evidence="1" id="KW-0396">Initiation factor</keyword>
<dbReference type="GO" id="GO:0016281">
    <property type="term" value="C:eukaryotic translation initiation factor 4F complex"/>
    <property type="evidence" value="ECO:0007669"/>
    <property type="project" value="TreeGrafter"/>
</dbReference>
<dbReference type="GO" id="GO:0003743">
    <property type="term" value="F:translation initiation factor activity"/>
    <property type="evidence" value="ECO:0007669"/>
    <property type="project" value="UniProtKB-KW"/>
</dbReference>
<proteinExistence type="inferred from homology"/>
<dbReference type="Pfam" id="PF01652">
    <property type="entry name" value="IF4E"/>
    <property type="match status" value="1"/>
</dbReference>
<gene>
    <name evidence="2" type="ORF">SRAS04492_LOCUS9597</name>
</gene>
<evidence type="ECO:0008006" key="3">
    <source>
        <dbReference type="Google" id="ProtNLM"/>
    </source>
</evidence>
<dbReference type="Gene3D" id="3.30.760.10">
    <property type="entry name" value="RNA Cap, Translation Initiation Factor Eif4e"/>
    <property type="match status" value="1"/>
</dbReference>
<dbReference type="EMBL" id="HBIA01019369">
    <property type="protein sequence ID" value="CAE0237788.1"/>
    <property type="molecule type" value="Transcribed_RNA"/>
</dbReference>
<dbReference type="AlphaFoldDB" id="A0A7S3CUR1"/>
<sequence>MPYGTHLNVFTKGIKPLWEDPSLKDGARFQVNLGKAYTSKYWEDLWLAMIGENLGEENLVAGIVLQLKPHQDKISVWITDSKKEEAVEKLRQQILEIIKMKDENLNYQIFYNNTNNAQKKVHKKTAKPELNEKGEINTKW</sequence>
<keyword evidence="1" id="KW-0648">Protein biosynthesis</keyword>
<dbReference type="PANTHER" id="PTHR11960">
    <property type="entry name" value="EUKARYOTIC TRANSLATION INITIATION FACTOR 4E RELATED"/>
    <property type="match status" value="1"/>
</dbReference>
<accession>A0A7S3CUR1</accession>
<evidence type="ECO:0000256" key="1">
    <source>
        <dbReference type="RuleBase" id="RU004374"/>
    </source>
</evidence>
<protein>
    <recommendedName>
        <fullName evidence="3">Eukaryotic translation initiation factor 4E</fullName>
    </recommendedName>
</protein>
<organism evidence="2">
    <name type="scientific">Strombidium rassoulzadegani</name>
    <dbReference type="NCBI Taxonomy" id="1082188"/>
    <lineage>
        <taxon>Eukaryota</taxon>
        <taxon>Sar</taxon>
        <taxon>Alveolata</taxon>
        <taxon>Ciliophora</taxon>
        <taxon>Intramacronucleata</taxon>
        <taxon>Spirotrichea</taxon>
        <taxon>Oligotrichia</taxon>
        <taxon>Strombidiidae</taxon>
        <taxon>Strombidium</taxon>
    </lineage>
</organism>
<dbReference type="InterPro" id="IPR001040">
    <property type="entry name" value="TIF_eIF_4E"/>
</dbReference>
<dbReference type="GO" id="GO:0000340">
    <property type="term" value="F:RNA 7-methylguanosine cap binding"/>
    <property type="evidence" value="ECO:0007669"/>
    <property type="project" value="TreeGrafter"/>
</dbReference>
<comment type="similarity">
    <text evidence="1">Belongs to the eukaryotic initiation factor 4E family.</text>
</comment>
<evidence type="ECO:0000313" key="2">
    <source>
        <dbReference type="EMBL" id="CAE0237788.1"/>
    </source>
</evidence>
<keyword evidence="1" id="KW-0694">RNA-binding</keyword>
<dbReference type="PANTHER" id="PTHR11960:SF18">
    <property type="entry name" value="EUKARYOTIC TRANSLATION INITIATION FACTOR 4E HOMOLOGOUS PROTEIN, ISOFORM B"/>
    <property type="match status" value="1"/>
</dbReference>
<dbReference type="InterPro" id="IPR023398">
    <property type="entry name" value="TIF_eIF4e-like"/>
</dbReference>